<keyword evidence="6 11" id="KW-0808">Transferase</keyword>
<evidence type="ECO:0000256" key="11">
    <source>
        <dbReference type="HAMAP-Rule" id="MF_00160"/>
    </source>
</evidence>
<dbReference type="PANTHER" id="PTHR43247">
    <property type="entry name" value="PHOSPHOSERINE AMINOTRANSFERASE"/>
    <property type="match status" value="1"/>
</dbReference>
<feature type="modified residue" description="N6-(pyridoxal phosphate)lysine" evidence="11">
    <location>
        <position position="202"/>
    </location>
</feature>
<evidence type="ECO:0000256" key="1">
    <source>
        <dbReference type="ARBA" id="ARBA00003483"/>
    </source>
</evidence>
<evidence type="ECO:0000256" key="8">
    <source>
        <dbReference type="ARBA" id="ARBA00023299"/>
    </source>
</evidence>
<evidence type="ECO:0000259" key="13">
    <source>
        <dbReference type="Pfam" id="PF00266"/>
    </source>
</evidence>
<keyword evidence="15" id="KW-1185">Reference proteome</keyword>
<feature type="binding site" evidence="11">
    <location>
        <position position="47"/>
    </location>
    <ligand>
        <name>L-glutamate</name>
        <dbReference type="ChEBI" id="CHEBI:29985"/>
    </ligand>
</feature>
<evidence type="ECO:0000256" key="12">
    <source>
        <dbReference type="RuleBase" id="RU004505"/>
    </source>
</evidence>
<evidence type="ECO:0000256" key="9">
    <source>
        <dbReference type="ARBA" id="ARBA00047630"/>
    </source>
</evidence>
<comment type="pathway">
    <text evidence="2 11 12">Amino-acid biosynthesis; L-serine biosynthesis; L-serine from 3-phospho-D-glycerate: step 2/3.</text>
</comment>
<dbReference type="GO" id="GO:0005737">
    <property type="term" value="C:cytoplasm"/>
    <property type="evidence" value="ECO:0007669"/>
    <property type="project" value="UniProtKB-SubCell"/>
</dbReference>
<evidence type="ECO:0000256" key="5">
    <source>
        <dbReference type="ARBA" id="ARBA00022605"/>
    </source>
</evidence>
<comment type="subcellular location">
    <subcellularLocation>
        <location evidence="11">Cytoplasm</location>
    </subcellularLocation>
</comment>
<dbReference type="NCBIfam" id="TIGR01364">
    <property type="entry name" value="serC_1"/>
    <property type="match status" value="1"/>
</dbReference>
<dbReference type="eggNOG" id="COG1932">
    <property type="taxonomic scope" value="Bacteria"/>
</dbReference>
<accession>A0A1I7F9P9</accession>
<dbReference type="RefSeq" id="WP_074948589.1">
    <property type="nucleotide sequence ID" value="NZ_FPBV01000001.1"/>
</dbReference>
<feature type="binding site" evidence="11">
    <location>
        <begin position="248"/>
        <end position="249"/>
    </location>
    <ligand>
        <name>pyridoxal 5'-phosphate</name>
        <dbReference type="ChEBI" id="CHEBI:597326"/>
    </ligand>
</feature>
<reference evidence="15" key="1">
    <citation type="submission" date="2016-10" db="EMBL/GenBank/DDBJ databases">
        <authorList>
            <person name="Varghese N."/>
        </authorList>
    </citation>
    <scope>NUCLEOTIDE SEQUENCE [LARGE SCALE GENOMIC DNA]</scope>
    <source>
        <strain evidence="15">DSM 17980</strain>
    </source>
</reference>
<dbReference type="PROSITE" id="PS00595">
    <property type="entry name" value="AA_TRANSFER_CLASS_5"/>
    <property type="match status" value="1"/>
</dbReference>
<evidence type="ECO:0000256" key="3">
    <source>
        <dbReference type="ARBA" id="ARBA00006904"/>
    </source>
</evidence>
<dbReference type="Gene3D" id="3.40.640.10">
    <property type="entry name" value="Type I PLP-dependent aspartate aminotransferase-like (Major domain)"/>
    <property type="match status" value="1"/>
</dbReference>
<proteinExistence type="inferred from homology"/>
<dbReference type="InterPro" id="IPR015422">
    <property type="entry name" value="PyrdxlP-dep_Trfase_small"/>
</dbReference>
<evidence type="ECO:0000313" key="14">
    <source>
        <dbReference type="EMBL" id="SFU32845.1"/>
    </source>
</evidence>
<keyword evidence="11" id="KW-0963">Cytoplasm</keyword>
<dbReference type="HAMAP" id="MF_00160">
    <property type="entry name" value="SerC_aminotrans_5"/>
    <property type="match status" value="1"/>
</dbReference>
<dbReference type="NCBIfam" id="NF003764">
    <property type="entry name" value="PRK05355.1"/>
    <property type="match status" value="1"/>
</dbReference>
<dbReference type="OrthoDB" id="9809412at2"/>
<dbReference type="FunFam" id="3.90.1150.10:FF:000006">
    <property type="entry name" value="Phosphoserine aminotransferase"/>
    <property type="match status" value="1"/>
</dbReference>
<dbReference type="EC" id="2.6.1.52" evidence="11"/>
<dbReference type="AlphaFoldDB" id="A0A1I7F9P9"/>
<dbReference type="SUPFAM" id="SSF53383">
    <property type="entry name" value="PLP-dependent transferases"/>
    <property type="match status" value="1"/>
</dbReference>
<keyword evidence="4 11" id="KW-0032">Aminotransferase</keyword>
<dbReference type="InterPro" id="IPR000192">
    <property type="entry name" value="Aminotrans_V_dom"/>
</dbReference>
<evidence type="ECO:0000256" key="10">
    <source>
        <dbReference type="ARBA" id="ARBA00049007"/>
    </source>
</evidence>
<keyword evidence="7 11" id="KW-0663">Pyridoxal phosphate</keyword>
<dbReference type="GO" id="GO:0030170">
    <property type="term" value="F:pyridoxal phosphate binding"/>
    <property type="evidence" value="ECO:0007669"/>
    <property type="project" value="UniProtKB-UniRule"/>
</dbReference>
<sequence length="372" mass="41326">MAWEDRRGVYNFNPGPAALPEEVLRRAQEELPSYGGGGLSVLEMSHRSKAYDEIQARAELGLRRLLGIPDSHRVLFLQGGASLQFAMVPLNFIPEGGAAGYVVTGSWAEKAYQEADKVGCRAVVAASTKEEGYRRIPSWTEVQADAAWAYVHITTNNTIVGSQWQDLRHSLSIPLVADMSSDICSRPVRVEDFHLIYAGAQKNIGPAGVTVVIVREDWLAQAEEIAKARKLPTMLRYAVHAKNDSRYNTPPVFAVYLVALVAEWTLEQGGLTAMEARNREKAALVYGAIDESDGFYQGVIDPPSRSWMNATFRIADAEVKKRFLEEAKEQGFIGLNGHRSVGGIRVSMYNAVPVEACAKLRTFMDDFRRRYR</sequence>
<organism evidence="14 15">
    <name type="scientific">Alicyclobacillus macrosporangiidus</name>
    <dbReference type="NCBI Taxonomy" id="392015"/>
    <lineage>
        <taxon>Bacteria</taxon>
        <taxon>Bacillati</taxon>
        <taxon>Bacillota</taxon>
        <taxon>Bacilli</taxon>
        <taxon>Bacillales</taxon>
        <taxon>Alicyclobacillaceae</taxon>
        <taxon>Alicyclobacillus</taxon>
    </lineage>
</organism>
<dbReference type="PIRSF" id="PIRSF000525">
    <property type="entry name" value="SerC"/>
    <property type="match status" value="1"/>
</dbReference>
<comment type="cofactor">
    <cofactor evidence="11">
        <name>pyridoxal 5'-phosphate</name>
        <dbReference type="ChEBI" id="CHEBI:597326"/>
    </cofactor>
    <text evidence="11">Binds 1 pyridoxal phosphate per subunit.</text>
</comment>
<keyword evidence="5 11" id="KW-0028">Amino-acid biosynthesis</keyword>
<evidence type="ECO:0000256" key="4">
    <source>
        <dbReference type="ARBA" id="ARBA00022576"/>
    </source>
</evidence>
<comment type="subunit">
    <text evidence="11">Homodimer.</text>
</comment>
<evidence type="ECO:0000256" key="7">
    <source>
        <dbReference type="ARBA" id="ARBA00022898"/>
    </source>
</evidence>
<evidence type="ECO:0000256" key="6">
    <source>
        <dbReference type="ARBA" id="ARBA00022679"/>
    </source>
</evidence>
<comment type="function">
    <text evidence="1 11">Catalyzes the reversible conversion of 3-phosphohydroxypyruvate to phosphoserine and of 3-hydroxy-2-oxo-4-phosphonooxybutanoate to phosphohydroxythreonine.</text>
</comment>
<feature type="binding site" evidence="11">
    <location>
        <position position="158"/>
    </location>
    <ligand>
        <name>pyridoxal 5'-phosphate</name>
        <dbReference type="ChEBI" id="CHEBI:597326"/>
    </ligand>
</feature>
<dbReference type="InterPro" id="IPR020578">
    <property type="entry name" value="Aminotrans_V_PyrdxlP_BS"/>
</dbReference>
<dbReference type="InterPro" id="IPR022278">
    <property type="entry name" value="Pser_aminoTfrase"/>
</dbReference>
<comment type="catalytic activity">
    <reaction evidence="10 11 12">
        <text>O-phospho-L-serine + 2-oxoglutarate = 3-phosphooxypyruvate + L-glutamate</text>
        <dbReference type="Rhea" id="RHEA:14329"/>
        <dbReference type="ChEBI" id="CHEBI:16810"/>
        <dbReference type="ChEBI" id="CHEBI:18110"/>
        <dbReference type="ChEBI" id="CHEBI:29985"/>
        <dbReference type="ChEBI" id="CHEBI:57524"/>
        <dbReference type="EC" id="2.6.1.52"/>
    </reaction>
</comment>
<evidence type="ECO:0000313" key="15">
    <source>
        <dbReference type="Proteomes" id="UP000183508"/>
    </source>
</evidence>
<feature type="binding site" evidence="11">
    <location>
        <position position="107"/>
    </location>
    <ligand>
        <name>pyridoxal 5'-phosphate</name>
        <dbReference type="ChEBI" id="CHEBI:597326"/>
    </ligand>
</feature>
<dbReference type="UniPathway" id="UPA00135">
    <property type="reaction ID" value="UER00197"/>
</dbReference>
<comment type="caution">
    <text evidence="11">Lacks conserved residue(s) required for the propagation of feature annotation.</text>
</comment>
<comment type="similarity">
    <text evidence="3 11">Belongs to the class-V pyridoxal-phosphate-dependent aminotransferase family. SerC subfamily.</text>
</comment>
<dbReference type="Gene3D" id="3.90.1150.10">
    <property type="entry name" value="Aspartate Aminotransferase, domain 1"/>
    <property type="match status" value="1"/>
</dbReference>
<gene>
    <name evidence="11" type="primary">serC</name>
    <name evidence="14" type="ORF">SAMN05421543_101131</name>
</gene>
<dbReference type="GO" id="GO:0004648">
    <property type="term" value="F:O-phospho-L-serine:2-oxoglutarate aminotransferase activity"/>
    <property type="evidence" value="ECO:0007669"/>
    <property type="project" value="UniProtKB-UniRule"/>
</dbReference>
<feature type="binding site" evidence="11">
    <location>
        <begin position="81"/>
        <end position="82"/>
    </location>
    <ligand>
        <name>pyridoxal 5'-phosphate</name>
        <dbReference type="ChEBI" id="CHEBI:597326"/>
    </ligand>
</feature>
<dbReference type="Proteomes" id="UP000183508">
    <property type="component" value="Unassembled WGS sequence"/>
</dbReference>
<dbReference type="PANTHER" id="PTHR43247:SF1">
    <property type="entry name" value="PHOSPHOSERINE AMINOTRANSFERASE"/>
    <property type="match status" value="1"/>
</dbReference>
<keyword evidence="8 11" id="KW-0718">Serine biosynthesis</keyword>
<comment type="catalytic activity">
    <reaction evidence="9 11">
        <text>4-(phosphooxy)-L-threonine + 2-oxoglutarate = (R)-3-hydroxy-2-oxo-4-phosphooxybutanoate + L-glutamate</text>
        <dbReference type="Rhea" id="RHEA:16573"/>
        <dbReference type="ChEBI" id="CHEBI:16810"/>
        <dbReference type="ChEBI" id="CHEBI:29985"/>
        <dbReference type="ChEBI" id="CHEBI:58452"/>
        <dbReference type="ChEBI" id="CHEBI:58538"/>
        <dbReference type="EC" id="2.6.1.52"/>
    </reaction>
</comment>
<dbReference type="STRING" id="392015.SAMN05421543_101131"/>
<dbReference type="GO" id="GO:0006564">
    <property type="term" value="P:L-serine biosynthetic process"/>
    <property type="evidence" value="ECO:0007669"/>
    <property type="project" value="UniProtKB-UniRule"/>
</dbReference>
<feature type="binding site" evidence="11">
    <location>
        <position position="201"/>
    </location>
    <ligand>
        <name>pyridoxal 5'-phosphate</name>
        <dbReference type="ChEBI" id="CHEBI:597326"/>
    </ligand>
</feature>
<dbReference type="Pfam" id="PF00266">
    <property type="entry name" value="Aminotran_5"/>
    <property type="match status" value="1"/>
</dbReference>
<evidence type="ECO:0000256" key="2">
    <source>
        <dbReference type="ARBA" id="ARBA00005099"/>
    </source>
</evidence>
<dbReference type="FunFam" id="3.40.640.10:FF:000010">
    <property type="entry name" value="Phosphoserine aminotransferase"/>
    <property type="match status" value="1"/>
</dbReference>
<dbReference type="InterPro" id="IPR015424">
    <property type="entry name" value="PyrdxlP-dep_Trfase"/>
</dbReference>
<dbReference type="EMBL" id="FPBV01000001">
    <property type="protein sequence ID" value="SFU32845.1"/>
    <property type="molecule type" value="Genomic_DNA"/>
</dbReference>
<name>A0A1I7F9P9_9BACL</name>
<feature type="binding site" evidence="11">
    <location>
        <position position="178"/>
    </location>
    <ligand>
        <name>pyridoxal 5'-phosphate</name>
        <dbReference type="ChEBI" id="CHEBI:597326"/>
    </ligand>
</feature>
<dbReference type="InterPro" id="IPR015421">
    <property type="entry name" value="PyrdxlP-dep_Trfase_major"/>
</dbReference>
<protein>
    <recommendedName>
        <fullName evidence="11">Phosphoserine aminotransferase</fullName>
        <ecNumber evidence="11">2.6.1.52</ecNumber>
    </recommendedName>
    <alternativeName>
        <fullName evidence="11">Phosphohydroxythreonine aminotransferase</fullName>
        <shortName evidence="11">PSAT</shortName>
    </alternativeName>
</protein>
<feature type="domain" description="Aminotransferase class V" evidence="13">
    <location>
        <begin position="9"/>
        <end position="355"/>
    </location>
</feature>